<protein>
    <submittedName>
        <fullName evidence="1">Uncharacterized protein</fullName>
    </submittedName>
</protein>
<keyword evidence="2" id="KW-1185">Reference proteome</keyword>
<sequence length="52" mass="5835">MPSMTFEKTLRRGGNFREMARTSRPTLAVDAPSKSNKYSNILAINAESMEDI</sequence>
<evidence type="ECO:0000313" key="1">
    <source>
        <dbReference type="EMBL" id="SFM51880.1"/>
    </source>
</evidence>
<proteinExistence type="predicted"/>
<name>A0A1I4RIW1_9PROT</name>
<dbReference type="EMBL" id="FOUB01000033">
    <property type="protein sequence ID" value="SFM51880.1"/>
    <property type="molecule type" value="Genomic_DNA"/>
</dbReference>
<accession>A0A1I4RIW1</accession>
<gene>
    <name evidence="1" type="ORF">SAMN05421863_103312</name>
</gene>
<evidence type="ECO:0000313" key="2">
    <source>
        <dbReference type="Proteomes" id="UP000183287"/>
    </source>
</evidence>
<dbReference type="Proteomes" id="UP000183287">
    <property type="component" value="Unassembled WGS sequence"/>
</dbReference>
<reference evidence="2" key="1">
    <citation type="submission" date="2016-10" db="EMBL/GenBank/DDBJ databases">
        <authorList>
            <person name="Varghese N."/>
            <person name="Submissions S."/>
        </authorList>
    </citation>
    <scope>NUCLEOTIDE SEQUENCE [LARGE SCALE GENOMIC DNA]</scope>
    <source>
        <strain evidence="2">Nm44</strain>
    </source>
</reference>
<dbReference type="RefSeq" id="WP_177198126.1">
    <property type="nucleotide sequence ID" value="NZ_FOUB01000033.1"/>
</dbReference>
<organism evidence="1 2">
    <name type="scientific">Nitrosomonas communis</name>
    <dbReference type="NCBI Taxonomy" id="44574"/>
    <lineage>
        <taxon>Bacteria</taxon>
        <taxon>Pseudomonadati</taxon>
        <taxon>Pseudomonadota</taxon>
        <taxon>Betaproteobacteria</taxon>
        <taxon>Nitrosomonadales</taxon>
        <taxon>Nitrosomonadaceae</taxon>
        <taxon>Nitrosomonas</taxon>
    </lineage>
</organism>
<dbReference type="AlphaFoldDB" id="A0A1I4RIW1"/>